<keyword evidence="4" id="KW-0159">Chromosome partition</keyword>
<dbReference type="PROSITE" id="PS51898">
    <property type="entry name" value="TYR_RECOMBINASE"/>
    <property type="match status" value="1"/>
</dbReference>
<dbReference type="PANTHER" id="PTHR30349:SF77">
    <property type="entry name" value="TYROSINE RECOMBINASE XERC"/>
    <property type="match status" value="1"/>
</dbReference>
<dbReference type="Proteomes" id="UP000029525">
    <property type="component" value="Unassembled WGS sequence"/>
</dbReference>
<dbReference type="GO" id="GO:0007059">
    <property type="term" value="P:chromosome segregation"/>
    <property type="evidence" value="ECO:0007669"/>
    <property type="project" value="UniProtKB-KW"/>
</dbReference>
<evidence type="ECO:0000259" key="10">
    <source>
        <dbReference type="PROSITE" id="PS51898"/>
    </source>
</evidence>
<dbReference type="AlphaFoldDB" id="A0A096AG02"/>
<dbReference type="InterPro" id="IPR004107">
    <property type="entry name" value="Integrase_SAM-like_N"/>
</dbReference>
<dbReference type="GO" id="GO:0003677">
    <property type="term" value="F:DNA binding"/>
    <property type="evidence" value="ECO:0007669"/>
    <property type="project" value="UniProtKB-UniRule"/>
</dbReference>
<comment type="caution">
    <text evidence="12">The sequence shown here is derived from an EMBL/GenBank/DDBJ whole genome shotgun (WGS) entry which is preliminary data.</text>
</comment>
<dbReference type="EMBL" id="JRNQ01000004">
    <property type="protein sequence ID" value="KGF45800.1"/>
    <property type="molecule type" value="Genomic_DNA"/>
</dbReference>
<evidence type="ECO:0000256" key="7">
    <source>
        <dbReference type="ARBA" id="ARBA00023172"/>
    </source>
</evidence>
<accession>A0A096AG02</accession>
<dbReference type="GO" id="GO:0051301">
    <property type="term" value="P:cell division"/>
    <property type="evidence" value="ECO:0007669"/>
    <property type="project" value="UniProtKB-KW"/>
</dbReference>
<protein>
    <submittedName>
        <fullName evidence="12">Recombinase</fullName>
    </submittedName>
</protein>
<reference evidence="12 13" key="1">
    <citation type="submission" date="2014-07" db="EMBL/GenBank/DDBJ databases">
        <authorList>
            <person name="McCorrison J."/>
            <person name="Sanka R."/>
            <person name="Torralba M."/>
            <person name="Gillis M."/>
            <person name="Haft D.H."/>
            <person name="Methe B."/>
            <person name="Sutton G."/>
            <person name="Nelson K.E."/>
        </authorList>
    </citation>
    <scope>NUCLEOTIDE SEQUENCE [LARGE SCALE GENOMIC DNA]</scope>
    <source>
        <strain evidence="12 13">DNF00320</strain>
    </source>
</reference>
<dbReference type="GO" id="GO:0005737">
    <property type="term" value="C:cytoplasm"/>
    <property type="evidence" value="ECO:0007669"/>
    <property type="project" value="UniProtKB-SubCell"/>
</dbReference>
<dbReference type="Gene3D" id="1.10.150.130">
    <property type="match status" value="1"/>
</dbReference>
<evidence type="ECO:0000259" key="11">
    <source>
        <dbReference type="PROSITE" id="PS51900"/>
    </source>
</evidence>
<evidence type="ECO:0000256" key="2">
    <source>
        <dbReference type="ARBA" id="ARBA00022490"/>
    </source>
</evidence>
<dbReference type="InterPro" id="IPR010998">
    <property type="entry name" value="Integrase_recombinase_N"/>
</dbReference>
<organism evidence="12 13">
    <name type="scientific">Prevotella bivia DNF00320</name>
    <dbReference type="NCBI Taxonomy" id="1401068"/>
    <lineage>
        <taxon>Bacteria</taxon>
        <taxon>Pseudomonadati</taxon>
        <taxon>Bacteroidota</taxon>
        <taxon>Bacteroidia</taxon>
        <taxon>Bacteroidales</taxon>
        <taxon>Prevotellaceae</taxon>
        <taxon>Prevotella</taxon>
    </lineage>
</organism>
<dbReference type="InterPro" id="IPR002104">
    <property type="entry name" value="Integrase_catalytic"/>
</dbReference>
<dbReference type="PROSITE" id="PS51900">
    <property type="entry name" value="CB"/>
    <property type="match status" value="1"/>
</dbReference>
<feature type="domain" description="Core-binding (CB)" evidence="11">
    <location>
        <begin position="1"/>
        <end position="83"/>
    </location>
</feature>
<dbReference type="InterPro" id="IPR050090">
    <property type="entry name" value="Tyrosine_recombinase_XerCD"/>
</dbReference>
<dbReference type="InterPro" id="IPR011010">
    <property type="entry name" value="DNA_brk_join_enz"/>
</dbReference>
<evidence type="ECO:0000256" key="4">
    <source>
        <dbReference type="ARBA" id="ARBA00022829"/>
    </source>
</evidence>
<dbReference type="InterPro" id="IPR044068">
    <property type="entry name" value="CB"/>
</dbReference>
<name>A0A096AG02_9BACT</name>
<dbReference type="InterPro" id="IPR013762">
    <property type="entry name" value="Integrase-like_cat_sf"/>
</dbReference>
<dbReference type="Gene3D" id="1.10.443.10">
    <property type="entry name" value="Intergrase catalytic core"/>
    <property type="match status" value="1"/>
</dbReference>
<keyword evidence="8" id="KW-0131">Cell cycle</keyword>
<evidence type="ECO:0000256" key="3">
    <source>
        <dbReference type="ARBA" id="ARBA00022618"/>
    </source>
</evidence>
<evidence type="ECO:0000256" key="1">
    <source>
        <dbReference type="ARBA" id="ARBA00004496"/>
    </source>
</evidence>
<dbReference type="SUPFAM" id="SSF56349">
    <property type="entry name" value="DNA breaking-rejoining enzymes"/>
    <property type="match status" value="1"/>
</dbReference>
<evidence type="ECO:0000313" key="13">
    <source>
        <dbReference type="Proteomes" id="UP000029525"/>
    </source>
</evidence>
<dbReference type="RefSeq" id="WP_036865917.1">
    <property type="nucleotide sequence ID" value="NZ_JRNQ01000004.1"/>
</dbReference>
<evidence type="ECO:0000256" key="9">
    <source>
        <dbReference type="PROSITE-ProRule" id="PRU01248"/>
    </source>
</evidence>
<keyword evidence="5" id="KW-0229">DNA integration</keyword>
<dbReference type="GO" id="GO:0006310">
    <property type="term" value="P:DNA recombination"/>
    <property type="evidence" value="ECO:0007669"/>
    <property type="project" value="UniProtKB-KW"/>
</dbReference>
<keyword evidence="6 9" id="KW-0238">DNA-binding</keyword>
<evidence type="ECO:0000256" key="5">
    <source>
        <dbReference type="ARBA" id="ARBA00022908"/>
    </source>
</evidence>
<keyword evidence="2" id="KW-0963">Cytoplasm</keyword>
<gene>
    <name evidence="12" type="ORF">HMPREF0647_01410</name>
</gene>
<dbReference type="Pfam" id="PF00589">
    <property type="entry name" value="Phage_integrase"/>
    <property type="match status" value="1"/>
</dbReference>
<evidence type="ECO:0000313" key="12">
    <source>
        <dbReference type="EMBL" id="KGF45800.1"/>
    </source>
</evidence>
<proteinExistence type="predicted"/>
<keyword evidence="3" id="KW-0132">Cell division</keyword>
<dbReference type="Pfam" id="PF02899">
    <property type="entry name" value="Phage_int_SAM_1"/>
    <property type="match status" value="1"/>
</dbReference>
<comment type="subcellular location">
    <subcellularLocation>
        <location evidence="1">Cytoplasm</location>
    </subcellularLocation>
</comment>
<dbReference type="PANTHER" id="PTHR30349">
    <property type="entry name" value="PHAGE INTEGRASE-RELATED"/>
    <property type="match status" value="1"/>
</dbReference>
<keyword evidence="7" id="KW-0233">DNA recombination</keyword>
<sequence length="290" mass="33653">MVDRFLDYLRLEKGYSLKTIDNYRDDLKGFERFYKNFDETLSWESIDSDIVRNWVEFMMDNKAAAASVNRRLSALRSLYRYSLKHGFVEKDPVYGIQGPKKPKSLPQFVKESELDQLLQDEMWADTYQDLLARTLIVVLYETGMRLGEIVGLNLNSVDFHTSSVKVTGKRNKQRVIPFGEELESSLKAYLDKRKAIAGEEAFFTTEKGERVNDYQVRDLVKKNLSKVSTLKKRTPHVLRHSFATAMLNHNAGLESVRKLLGHESLSTTEIYTHTTFEQLKRIYKNAHPRA</sequence>
<feature type="domain" description="Tyr recombinase" evidence="10">
    <location>
        <begin position="104"/>
        <end position="284"/>
    </location>
</feature>
<evidence type="ECO:0000256" key="8">
    <source>
        <dbReference type="ARBA" id="ARBA00023306"/>
    </source>
</evidence>
<dbReference type="OrthoDB" id="9801717at2"/>
<evidence type="ECO:0000256" key="6">
    <source>
        <dbReference type="ARBA" id="ARBA00023125"/>
    </source>
</evidence>
<dbReference type="GO" id="GO:0015074">
    <property type="term" value="P:DNA integration"/>
    <property type="evidence" value="ECO:0007669"/>
    <property type="project" value="UniProtKB-KW"/>
</dbReference>